<comment type="similarity">
    <text evidence="1 5">Belongs to the Frigida family.</text>
</comment>
<dbReference type="GO" id="GO:0009908">
    <property type="term" value="P:flower development"/>
    <property type="evidence" value="ECO:0007669"/>
    <property type="project" value="UniProtKB-KW"/>
</dbReference>
<reference evidence="7 8" key="1">
    <citation type="journal article" date="2014" name="PLoS ONE">
        <title>Global Analysis of Gene Expression Profiles in Physic Nut (Jatropha curcas L.) Seedlings Exposed to Salt Stress.</title>
        <authorList>
            <person name="Zhang L."/>
            <person name="Zhang C."/>
            <person name="Wu P."/>
            <person name="Chen Y."/>
            <person name="Li M."/>
            <person name="Jiang H."/>
            <person name="Wu G."/>
        </authorList>
    </citation>
    <scope>NUCLEOTIDE SEQUENCE [LARGE SCALE GENOMIC DNA]</scope>
    <source>
        <strain evidence="8">cv. GZQX0401</strain>
        <tissue evidence="7">Young leaves</tissue>
    </source>
</reference>
<evidence type="ECO:0000256" key="4">
    <source>
        <dbReference type="ARBA" id="ARBA00023089"/>
    </source>
</evidence>
<dbReference type="EMBL" id="KK914353">
    <property type="protein sequence ID" value="KDP39236.1"/>
    <property type="molecule type" value="Genomic_DNA"/>
</dbReference>
<dbReference type="Pfam" id="PF07899">
    <property type="entry name" value="Frigida"/>
    <property type="match status" value="1"/>
</dbReference>
<evidence type="ECO:0000256" key="5">
    <source>
        <dbReference type="RuleBase" id="RU364012"/>
    </source>
</evidence>
<feature type="region of interest" description="Disordered" evidence="6">
    <location>
        <begin position="403"/>
        <end position="454"/>
    </location>
</feature>
<dbReference type="PANTHER" id="PTHR31791:SF47">
    <property type="entry name" value="INACTIVE FRIGIDA-LIKE PROTEIN 2"/>
    <property type="match status" value="1"/>
</dbReference>
<dbReference type="STRING" id="180498.A0A067KSS2"/>
<dbReference type="InterPro" id="IPR012474">
    <property type="entry name" value="Frigida"/>
</dbReference>
<feature type="compositionally biased region" description="Low complexity" evidence="6">
    <location>
        <begin position="77"/>
        <end position="88"/>
    </location>
</feature>
<dbReference type="AlphaFoldDB" id="A0A067KSS2"/>
<organism evidence="7 8">
    <name type="scientific">Jatropha curcas</name>
    <name type="common">Barbados nut</name>
    <dbReference type="NCBI Taxonomy" id="180498"/>
    <lineage>
        <taxon>Eukaryota</taxon>
        <taxon>Viridiplantae</taxon>
        <taxon>Streptophyta</taxon>
        <taxon>Embryophyta</taxon>
        <taxon>Tracheophyta</taxon>
        <taxon>Spermatophyta</taxon>
        <taxon>Magnoliopsida</taxon>
        <taxon>eudicotyledons</taxon>
        <taxon>Gunneridae</taxon>
        <taxon>Pentapetalae</taxon>
        <taxon>rosids</taxon>
        <taxon>fabids</taxon>
        <taxon>Malpighiales</taxon>
        <taxon>Euphorbiaceae</taxon>
        <taxon>Crotonoideae</taxon>
        <taxon>Jatropheae</taxon>
        <taxon>Jatropha</taxon>
    </lineage>
</organism>
<keyword evidence="2 5" id="KW-0217">Developmental protein</keyword>
<feature type="compositionally biased region" description="Low complexity" evidence="6">
    <location>
        <begin position="417"/>
        <end position="439"/>
    </location>
</feature>
<proteinExistence type="inferred from homology"/>
<sequence length="562" mass="61694">MASSSKGTEIATLKTIEAALKLIDTKKESLKRAYDDLQAHSSLLSSFNLSWSELDSHFTSLQTTLTHRFHRLQSLHSSSSAQKNPPSSHDLVDAPLDSGISDQPPAVNNGDPSSSSNPLVHDSLTRTEMELSQNRPELVSFCEKMDGRGLRNYISDHAKEREAIRLELVGLMAVALDPGAMVLDALDGFYSSSSSSKGDKDLDLFRLRKSCLDLLEVVIEIKPNLSNEVKERAKRLALEWKEKVSLNGDSPLEALGFLNLLVAYGMENEFDVGELVNYFVVIARFKQATSLCRAIGLGDKIADLIQKLIENGKHLLAVRFAFEFGLTDKFEPVSLLKDYLKDCNELSKKICMDTKNSIKAQNEARSREVNALKSVLKVVDEYKLESEYPRPELEKRIETLEKQKAGKKMPVPSPDNKPQQQPKKQIQQLQSKKQQAKKQLLNGNKRPRTSVFTGPAVPINIAGSNSTVPPFQQSHFPPAGLLPAAGPYGLVGSTPHVASYAGPPAGPFGLPGAAMGLAGNPNPATGHPYPLDPYMSSGYYDRPAAYGGYGLPPQYHSAYYSQ</sequence>
<dbReference type="OrthoDB" id="1166059at2759"/>
<evidence type="ECO:0000313" key="7">
    <source>
        <dbReference type="EMBL" id="KDP39236.1"/>
    </source>
</evidence>
<keyword evidence="8" id="KW-1185">Reference proteome</keyword>
<evidence type="ECO:0000256" key="1">
    <source>
        <dbReference type="ARBA" id="ARBA00008956"/>
    </source>
</evidence>
<dbReference type="PANTHER" id="PTHR31791">
    <property type="entry name" value="FRIGIDA-LIKE PROTEIN 3-RELATED"/>
    <property type="match status" value="1"/>
</dbReference>
<keyword evidence="4 5" id="KW-0287">Flowering</keyword>
<gene>
    <name evidence="7" type="ORF">JCGZ_00993</name>
</gene>
<dbReference type="KEGG" id="jcu:105633056"/>
<keyword evidence="3 5" id="KW-0221">Differentiation</keyword>
<protein>
    <recommendedName>
        <fullName evidence="5">FRIGIDA-like protein</fullName>
    </recommendedName>
</protein>
<name>A0A067KSS2_JATCU</name>
<dbReference type="GO" id="GO:0030154">
    <property type="term" value="P:cell differentiation"/>
    <property type="evidence" value="ECO:0007669"/>
    <property type="project" value="UniProtKB-KW"/>
</dbReference>
<evidence type="ECO:0000256" key="2">
    <source>
        <dbReference type="ARBA" id="ARBA00022473"/>
    </source>
</evidence>
<evidence type="ECO:0000256" key="6">
    <source>
        <dbReference type="SAM" id="MobiDB-lite"/>
    </source>
</evidence>
<accession>A0A067KSS2</accession>
<evidence type="ECO:0000256" key="3">
    <source>
        <dbReference type="ARBA" id="ARBA00022782"/>
    </source>
</evidence>
<feature type="region of interest" description="Disordered" evidence="6">
    <location>
        <begin position="76"/>
        <end position="120"/>
    </location>
</feature>
<evidence type="ECO:0000313" key="8">
    <source>
        <dbReference type="Proteomes" id="UP000027138"/>
    </source>
</evidence>
<dbReference type="Proteomes" id="UP000027138">
    <property type="component" value="Unassembled WGS sequence"/>
</dbReference>